<evidence type="ECO:0000313" key="3">
    <source>
        <dbReference type="Proteomes" id="UP001500655"/>
    </source>
</evidence>
<dbReference type="PANTHER" id="PTHR46082">
    <property type="entry name" value="ATP/GTP-BINDING PROTEIN-RELATED"/>
    <property type="match status" value="1"/>
</dbReference>
<dbReference type="NCBIfam" id="NF040586">
    <property type="entry name" value="FxSxx_TPR"/>
    <property type="match status" value="1"/>
</dbReference>
<gene>
    <name evidence="2" type="ORF">GCM10009681_03390</name>
</gene>
<reference evidence="2 3" key="1">
    <citation type="journal article" date="2019" name="Int. J. Syst. Evol. Microbiol.">
        <title>The Global Catalogue of Microorganisms (GCM) 10K type strain sequencing project: providing services to taxonomists for standard genome sequencing and annotation.</title>
        <authorList>
            <consortium name="The Broad Institute Genomics Platform"/>
            <consortium name="The Broad Institute Genome Sequencing Center for Infectious Disease"/>
            <person name="Wu L."/>
            <person name="Ma J."/>
        </authorList>
    </citation>
    <scope>NUCLEOTIDE SEQUENCE [LARGE SCALE GENOMIC DNA]</scope>
    <source>
        <strain evidence="2 3">JCM 13249</strain>
    </source>
</reference>
<dbReference type="Pfam" id="PF01656">
    <property type="entry name" value="CbiA"/>
    <property type="match status" value="1"/>
</dbReference>
<dbReference type="Proteomes" id="UP001500655">
    <property type="component" value="Unassembled WGS sequence"/>
</dbReference>
<comment type="caution">
    <text evidence="2">The sequence shown here is derived from an EMBL/GenBank/DDBJ whole genome shotgun (WGS) entry which is preliminary data.</text>
</comment>
<keyword evidence="3" id="KW-1185">Reference proteome</keyword>
<dbReference type="InterPro" id="IPR002586">
    <property type="entry name" value="CobQ/CobB/MinD/ParA_Nub-bd_dom"/>
</dbReference>
<dbReference type="PANTHER" id="PTHR46082:SF6">
    <property type="entry name" value="AAA+ ATPASE DOMAIN-CONTAINING PROTEIN-RELATED"/>
    <property type="match status" value="1"/>
</dbReference>
<dbReference type="EMBL" id="BAAALS010000001">
    <property type="protein sequence ID" value="GAA1736185.1"/>
    <property type="molecule type" value="Genomic_DNA"/>
</dbReference>
<dbReference type="NCBIfam" id="NF047398">
    <property type="entry name" value="AAA_KGGVGR"/>
    <property type="match status" value="1"/>
</dbReference>
<feature type="domain" description="CobQ/CobB/MinD/ParA nucleotide binding" evidence="1">
    <location>
        <begin position="11"/>
        <end position="215"/>
    </location>
</feature>
<dbReference type="SUPFAM" id="SSF52540">
    <property type="entry name" value="P-loop containing nucleoside triphosphate hydrolases"/>
    <property type="match status" value="2"/>
</dbReference>
<dbReference type="InterPro" id="IPR053137">
    <property type="entry name" value="NLR-like"/>
</dbReference>
<organism evidence="2 3">
    <name type="scientific">Luedemannella helvata</name>
    <dbReference type="NCBI Taxonomy" id="349315"/>
    <lineage>
        <taxon>Bacteria</taxon>
        <taxon>Bacillati</taxon>
        <taxon>Actinomycetota</taxon>
        <taxon>Actinomycetes</taxon>
        <taxon>Micromonosporales</taxon>
        <taxon>Micromonosporaceae</taxon>
        <taxon>Luedemannella</taxon>
    </lineage>
</organism>
<evidence type="ECO:0000259" key="1">
    <source>
        <dbReference type="Pfam" id="PF01656"/>
    </source>
</evidence>
<evidence type="ECO:0000313" key="2">
    <source>
        <dbReference type="EMBL" id="GAA1736185.1"/>
    </source>
</evidence>
<dbReference type="Pfam" id="PF13374">
    <property type="entry name" value="TPR_10"/>
    <property type="match status" value="1"/>
</dbReference>
<dbReference type="InterPro" id="IPR027417">
    <property type="entry name" value="P-loop_NTPase"/>
</dbReference>
<sequence>MSENRNGQVVTFYSYKGGTGRTMALANIAWILAANGKRVLVVDWDLESPGLHRFLHPFIDPDALAGTGGVIDLIREFEWATTRDVQRDTRWYEQYARVHKFSFSLNWRHFPQGGTLDFLSAGQQDNDYATTLAGMNWDDFYERQGGGLFFDALRADMKRHYDYTLIDSRTGLSDVAEICTIHLPDTLVDCFTLSEQGIEGAAQVARRVQRHREPREIRILPVTMRVDPAEKGKVDVGRSVAKQRFLGLPADMTEPAREAYWARMQVPYQAYYAYEESLATFGDVPGIPGSLLSAYEMITKYLTNDEVGSLPPMDEPIRRRIIGRFARQPISVEDEVVLRYVPDDQIWAEWIEHILVAAGVRVQDPLVARPDAGEPVSMAAARQLTIVSPANAAVESALVHPEGGTFRPPLAVYIADTTPLQHLPIASSAFITGLTADEAAGRVLQLVGRSLDDIELASVPSRPRYPGDEPSVFNAPARNARFTGRENDLLRLRQELRHRGTAVVLPGAQPVALQGMGGIGKTQVALEYAYRFRAAYDVVWWINADPVTFIDSAIGDLGTQLGIPVQTGPDYTRAVLNALSRSEPSARWLLIFDNAEQPDRVGQFLPRGNGHILITSRNPQWGDQAETIQVDVFERRESIAHLVHRVPTMLASEADKVAEILGDLPIAIAAAGAWLAETGAPVDEYLTQIDRHGLSAVSVEESRDRSVEATWDLSLDRLRERSPAAFRLLQLCSVLAPEISLDLIYSDEMANALMPFDPAVSERLVRGSLVQQINRLALLRVDQRGERGQSGQGSHGGQVLIHRVLQHVVRSRMTDVELRAAEHEVHLVLAAARPNDGEVDDPDTWPRFRMLWPHLEASDAVNCYDEVVRRLLIDRIRYMWIHAELDEGRRRAEQIVTNWAALMNELPDDRDRPALVRQLLHLRFNYANILRNLGLFTESFSINSTVLEDQKNQLGEQHPHTLMTAAGLAGDLRGLGRYPEALELDLASYASWLEVFGEDHPRTLSALHNVAASYRLMGNFRAARDHDEQAYRRKRVVLSENHPSTLGTAGNLGRDLRDAGEYERSSALLTTVADTFAQVWGATSRWALTAQTNLAVSMGAAGRAEEARRLLDTAYAELNDSYGPTNPDTLECRLSRSLNMLAVDDFDRAHRELTEVHGAYLEQLGKLHPHTIVCENNLAMVARALGDRGRAMTFVRKAAENLRAGLGPDHPYSLAGQVNLAIILAESDRLEDALALVQEAASGSVRTLGQEHPDTLRCMGNLALILRRLGRPEPELGAVRLADRLAQRIGAENPAVISLRHGQFLNRIIDPHPF</sequence>
<dbReference type="Gene3D" id="1.25.40.10">
    <property type="entry name" value="Tetratricopeptide repeat domain"/>
    <property type="match status" value="2"/>
</dbReference>
<dbReference type="RefSeq" id="WP_344075939.1">
    <property type="nucleotide sequence ID" value="NZ_BAAALS010000001.1"/>
</dbReference>
<proteinExistence type="predicted"/>
<dbReference type="InterPro" id="IPR011990">
    <property type="entry name" value="TPR-like_helical_dom_sf"/>
</dbReference>
<name>A0ABN2JR20_9ACTN</name>
<dbReference type="Gene3D" id="3.40.50.300">
    <property type="entry name" value="P-loop containing nucleotide triphosphate hydrolases"/>
    <property type="match status" value="2"/>
</dbReference>
<protein>
    <recommendedName>
        <fullName evidence="1">CobQ/CobB/MinD/ParA nucleotide binding domain-containing protein</fullName>
    </recommendedName>
</protein>
<dbReference type="SUPFAM" id="SSF48452">
    <property type="entry name" value="TPR-like"/>
    <property type="match status" value="3"/>
</dbReference>
<dbReference type="Pfam" id="PF13424">
    <property type="entry name" value="TPR_12"/>
    <property type="match status" value="2"/>
</dbReference>
<accession>A0ABN2JR20</accession>